<dbReference type="NCBIfam" id="TIGR02595">
    <property type="entry name" value="PEP_CTERM"/>
    <property type="match status" value="1"/>
</dbReference>
<proteinExistence type="predicted"/>
<dbReference type="PANTHER" id="PTHR24260:SF136">
    <property type="entry name" value="GH08193P-RELATED"/>
    <property type="match status" value="1"/>
</dbReference>
<dbReference type="PANTHER" id="PTHR24260">
    <property type="match status" value="1"/>
</dbReference>
<dbReference type="Pfam" id="PF00089">
    <property type="entry name" value="Trypsin"/>
    <property type="match status" value="1"/>
</dbReference>
<protein>
    <recommendedName>
        <fullName evidence="2">Peptidase S1 domain-containing protein</fullName>
    </recommendedName>
</protein>
<dbReference type="PROSITE" id="PS00134">
    <property type="entry name" value="TRYPSIN_HIS"/>
    <property type="match status" value="1"/>
</dbReference>
<evidence type="ECO:0000313" key="4">
    <source>
        <dbReference type="Proteomes" id="UP000226442"/>
    </source>
</evidence>
<dbReference type="InterPro" id="IPR001314">
    <property type="entry name" value="Peptidase_S1A"/>
</dbReference>
<dbReference type="Proteomes" id="UP000226442">
    <property type="component" value="Unassembled WGS sequence"/>
</dbReference>
<evidence type="ECO:0000313" key="3">
    <source>
        <dbReference type="EMBL" id="PHX56981.1"/>
    </source>
</evidence>
<dbReference type="InterPro" id="IPR051333">
    <property type="entry name" value="CLIP_Serine_Protease"/>
</dbReference>
<dbReference type="SMART" id="SM00020">
    <property type="entry name" value="Tryp_SPc"/>
    <property type="match status" value="1"/>
</dbReference>
<feature type="chain" id="PRO_5013660033" description="Peptidase S1 domain-containing protein" evidence="1">
    <location>
        <begin position="30"/>
        <end position="367"/>
    </location>
</feature>
<sequence length="367" mass="38291">MLTVKTQNLITSTVTAFVAAAGLCGSAIAGTIRHDRSDAQYTNFANQNQFASVGRLDMRFANNTFTGCSGTLISSNWVLTAAHCFENGQQSLAGAGFTIGGRSYSINLGLQNGGWASSNRNLGAGADIGLYRLSSSISNINPATLYSGNNEDLQVGSYVGFGNTGNGLSGANTTSFGTKRAGQNTIGLGSRLGYSNGILVSDFDDPRSVNPSDPLTRPLNLEYQLAKGDSGGALFIGGLLAGVNSFINSFDGNTDADYGDISATTRVSSHSNWIQNVIRGMAGTGVLNSLPRTSSNFGPTTLAQVVLDESETIGDLSQPLELVQDTWDNSESIAEPVPEPTTVVGGLISLGGLIVARRRRNLAQKQA</sequence>
<keyword evidence="4" id="KW-1185">Reference proteome</keyword>
<reference evidence="3" key="1">
    <citation type="submission" date="2017-10" db="EMBL/GenBank/DDBJ databases">
        <title>Draft genome sequence of the planktic cyanobacteria Tychonema bourrellyi isolated from alpine lentic freshwater.</title>
        <authorList>
            <person name="Tett A."/>
            <person name="Armanini F."/>
            <person name="Asnicar F."/>
            <person name="Boscaini A."/>
            <person name="Pasolli E."/>
            <person name="Zolfo M."/>
            <person name="Donati C."/>
            <person name="Salmaso N."/>
            <person name="Segata N."/>
        </authorList>
    </citation>
    <scope>NUCLEOTIDE SEQUENCE</scope>
    <source>
        <strain evidence="3">FEM_GT703</strain>
    </source>
</reference>
<gene>
    <name evidence="3" type="ORF">CP500_002530</name>
</gene>
<dbReference type="PRINTS" id="PR00722">
    <property type="entry name" value="CHYMOTRYPSIN"/>
</dbReference>
<name>A0A2G4F5J8_9CYAN</name>
<dbReference type="SUPFAM" id="SSF50494">
    <property type="entry name" value="Trypsin-like serine proteases"/>
    <property type="match status" value="1"/>
</dbReference>
<dbReference type="AlphaFoldDB" id="A0A2G4F5J8"/>
<feature type="signal peptide" evidence="1">
    <location>
        <begin position="1"/>
        <end position="29"/>
    </location>
</feature>
<evidence type="ECO:0000256" key="1">
    <source>
        <dbReference type="SAM" id="SignalP"/>
    </source>
</evidence>
<dbReference type="PROSITE" id="PS50240">
    <property type="entry name" value="TRYPSIN_DOM"/>
    <property type="match status" value="1"/>
</dbReference>
<evidence type="ECO:0000259" key="2">
    <source>
        <dbReference type="PROSITE" id="PS50240"/>
    </source>
</evidence>
<dbReference type="Gene3D" id="2.40.10.10">
    <property type="entry name" value="Trypsin-like serine proteases"/>
    <property type="match status" value="2"/>
</dbReference>
<dbReference type="InterPro" id="IPR009003">
    <property type="entry name" value="Peptidase_S1_PA"/>
</dbReference>
<dbReference type="InterPro" id="IPR001254">
    <property type="entry name" value="Trypsin_dom"/>
</dbReference>
<dbReference type="EMBL" id="NXIB02000008">
    <property type="protein sequence ID" value="PHX56981.1"/>
    <property type="molecule type" value="Genomic_DNA"/>
</dbReference>
<keyword evidence="1" id="KW-0732">Signal</keyword>
<dbReference type="InterPro" id="IPR013424">
    <property type="entry name" value="Ice-binding_C"/>
</dbReference>
<comment type="caution">
    <text evidence="3">The sequence shown here is derived from an EMBL/GenBank/DDBJ whole genome shotgun (WGS) entry which is preliminary data.</text>
</comment>
<accession>A0A2G4F5J8</accession>
<dbReference type="GO" id="GO:0004252">
    <property type="term" value="F:serine-type endopeptidase activity"/>
    <property type="evidence" value="ECO:0007669"/>
    <property type="project" value="InterPro"/>
</dbReference>
<organism evidence="3 4">
    <name type="scientific">Tychonema bourrellyi FEM_GT703</name>
    <dbReference type="NCBI Taxonomy" id="2040638"/>
    <lineage>
        <taxon>Bacteria</taxon>
        <taxon>Bacillati</taxon>
        <taxon>Cyanobacteriota</taxon>
        <taxon>Cyanophyceae</taxon>
        <taxon>Oscillatoriophycideae</taxon>
        <taxon>Oscillatoriales</taxon>
        <taxon>Microcoleaceae</taxon>
        <taxon>Tychonema</taxon>
    </lineage>
</organism>
<dbReference type="InterPro" id="IPR018114">
    <property type="entry name" value="TRYPSIN_HIS"/>
</dbReference>
<dbReference type="GO" id="GO:0006508">
    <property type="term" value="P:proteolysis"/>
    <property type="evidence" value="ECO:0007669"/>
    <property type="project" value="InterPro"/>
</dbReference>
<feature type="domain" description="Peptidase S1" evidence="2">
    <location>
        <begin position="27"/>
        <end position="279"/>
    </location>
</feature>
<dbReference type="InterPro" id="IPR043504">
    <property type="entry name" value="Peptidase_S1_PA_chymotrypsin"/>
</dbReference>